<keyword evidence="3" id="KW-0964">Secreted</keyword>
<dbReference type="PANTHER" id="PTHR31265:SF1">
    <property type="entry name" value="OS01G0756600 PROTEIN"/>
    <property type="match status" value="1"/>
</dbReference>
<keyword evidence="5" id="KW-0325">Glycoprotein</keyword>
<evidence type="ECO:0000256" key="2">
    <source>
        <dbReference type="ARBA" id="ARBA00004613"/>
    </source>
</evidence>
<gene>
    <name evidence="7" type="ORF">IFM89_038217</name>
</gene>
<evidence type="ECO:0000313" key="7">
    <source>
        <dbReference type="EMBL" id="KAF9617717.1"/>
    </source>
</evidence>
<evidence type="ECO:0000313" key="8">
    <source>
        <dbReference type="Proteomes" id="UP000631114"/>
    </source>
</evidence>
<keyword evidence="4" id="KW-0732">Signal</keyword>
<evidence type="ECO:0000256" key="5">
    <source>
        <dbReference type="ARBA" id="ARBA00023180"/>
    </source>
</evidence>
<evidence type="ECO:0000256" key="4">
    <source>
        <dbReference type="ARBA" id="ARBA00022729"/>
    </source>
</evidence>
<protein>
    <recommendedName>
        <fullName evidence="6">DUF642 domain-containing protein</fullName>
    </recommendedName>
</protein>
<dbReference type="AlphaFoldDB" id="A0A835IJX8"/>
<dbReference type="Proteomes" id="UP000631114">
    <property type="component" value="Unassembled WGS sequence"/>
</dbReference>
<dbReference type="InterPro" id="IPR052437">
    <property type="entry name" value="Pectin_Meth_Modulator"/>
</dbReference>
<comment type="subcellular location">
    <subcellularLocation>
        <location evidence="1">Cell envelope</location>
    </subcellularLocation>
    <subcellularLocation>
        <location evidence="2">Secreted</location>
    </subcellularLocation>
</comment>
<dbReference type="GO" id="GO:0005576">
    <property type="term" value="C:extracellular region"/>
    <property type="evidence" value="ECO:0007669"/>
    <property type="project" value="UniProtKB-SubCell"/>
</dbReference>
<dbReference type="EMBL" id="JADFTS010000003">
    <property type="protein sequence ID" value="KAF9617717.1"/>
    <property type="molecule type" value="Genomic_DNA"/>
</dbReference>
<reference evidence="7 8" key="1">
    <citation type="submission" date="2020-10" db="EMBL/GenBank/DDBJ databases">
        <title>The Coptis chinensis genome and diversification of protoberbering-type alkaloids.</title>
        <authorList>
            <person name="Wang B."/>
            <person name="Shu S."/>
            <person name="Song C."/>
            <person name="Liu Y."/>
        </authorList>
    </citation>
    <scope>NUCLEOTIDE SEQUENCE [LARGE SCALE GENOMIC DNA]</scope>
    <source>
        <strain evidence="7">HL-2020</strain>
        <tissue evidence="7">Leaf</tissue>
    </source>
</reference>
<feature type="domain" description="DUF642" evidence="6">
    <location>
        <begin position="130"/>
        <end position="163"/>
    </location>
</feature>
<organism evidence="7 8">
    <name type="scientific">Coptis chinensis</name>
    <dbReference type="NCBI Taxonomy" id="261450"/>
    <lineage>
        <taxon>Eukaryota</taxon>
        <taxon>Viridiplantae</taxon>
        <taxon>Streptophyta</taxon>
        <taxon>Embryophyta</taxon>
        <taxon>Tracheophyta</taxon>
        <taxon>Spermatophyta</taxon>
        <taxon>Magnoliopsida</taxon>
        <taxon>Ranunculales</taxon>
        <taxon>Ranunculaceae</taxon>
        <taxon>Coptidoideae</taxon>
        <taxon>Coptis</taxon>
    </lineage>
</organism>
<accession>A0A835IJX8</accession>
<sequence>MSVEEAVRLAEFFVDYHGCKSWTRTQASQGALLQNDTYTTVNKNVYTTDHGSFRSLGRHAKSFSDKLANMFGIERSRDAHRVLYRDANGLLSNGDFEMAPTDKGARDGPVSIPDWKSKGKVEMIESGQRAARTCAQLESLNISVPPAPQTIDLQTFYTVPGWDA</sequence>
<evidence type="ECO:0000256" key="3">
    <source>
        <dbReference type="ARBA" id="ARBA00022525"/>
    </source>
</evidence>
<dbReference type="InterPro" id="IPR006946">
    <property type="entry name" value="DGR2-like_dom"/>
</dbReference>
<dbReference type="Pfam" id="PF04862">
    <property type="entry name" value="DUF642"/>
    <property type="match status" value="2"/>
</dbReference>
<evidence type="ECO:0000259" key="6">
    <source>
        <dbReference type="Pfam" id="PF04862"/>
    </source>
</evidence>
<comment type="caution">
    <text evidence="7">The sequence shown here is derived from an EMBL/GenBank/DDBJ whole genome shotgun (WGS) entry which is preliminary data.</text>
</comment>
<feature type="domain" description="DUF642" evidence="6">
    <location>
        <begin position="89"/>
        <end position="129"/>
    </location>
</feature>
<keyword evidence="8" id="KW-1185">Reference proteome</keyword>
<dbReference type="PANTHER" id="PTHR31265">
    <property type="entry name" value="OS02G0527500 PROTEIN-RELATED"/>
    <property type="match status" value="1"/>
</dbReference>
<proteinExistence type="predicted"/>
<dbReference type="GO" id="GO:0005886">
    <property type="term" value="C:plasma membrane"/>
    <property type="evidence" value="ECO:0007669"/>
    <property type="project" value="TreeGrafter"/>
</dbReference>
<evidence type="ECO:0000256" key="1">
    <source>
        <dbReference type="ARBA" id="ARBA00004196"/>
    </source>
</evidence>
<name>A0A835IJX8_9MAGN</name>